<dbReference type="EMBL" id="CATQJA010002664">
    <property type="protein sequence ID" value="CAJ0582537.1"/>
    <property type="molecule type" value="Genomic_DNA"/>
</dbReference>
<comment type="subcellular location">
    <subcellularLocation>
        <location evidence="1">Membrane</location>
        <topology evidence="1">Multi-pass membrane protein</topology>
    </subcellularLocation>
</comment>
<dbReference type="PANTHER" id="PTHR11690">
    <property type="entry name" value="AMILORIDE-SENSITIVE SODIUM CHANNEL-RELATED"/>
    <property type="match status" value="1"/>
</dbReference>
<evidence type="ECO:0000256" key="11">
    <source>
        <dbReference type="ARBA" id="ARBA00023201"/>
    </source>
</evidence>
<keyword evidence="7" id="KW-0915">Sodium</keyword>
<keyword evidence="5 13" id="KW-0812">Transmembrane</keyword>
<evidence type="ECO:0000256" key="7">
    <source>
        <dbReference type="ARBA" id="ARBA00023053"/>
    </source>
</evidence>
<protein>
    <submittedName>
        <fullName evidence="16">Uncharacterized protein</fullName>
    </submittedName>
</protein>
<evidence type="ECO:0000256" key="14">
    <source>
        <dbReference type="SAM" id="MobiDB-lite"/>
    </source>
</evidence>
<comment type="similarity">
    <text evidence="2 13">Belongs to the amiloride-sensitive sodium channel (TC 1.A.6) family.</text>
</comment>
<dbReference type="AlphaFoldDB" id="A0AA36D890"/>
<feature type="transmembrane region" description="Helical" evidence="15">
    <location>
        <begin position="788"/>
        <end position="807"/>
    </location>
</feature>
<keyword evidence="10" id="KW-0325">Glycoprotein</keyword>
<evidence type="ECO:0000313" key="16">
    <source>
        <dbReference type="EMBL" id="CAJ0582537.1"/>
    </source>
</evidence>
<evidence type="ECO:0000256" key="8">
    <source>
        <dbReference type="ARBA" id="ARBA00023065"/>
    </source>
</evidence>
<dbReference type="PANTHER" id="PTHR11690:SF296">
    <property type="entry name" value="DEGENERIN-LIKE PROTEIN DEL-10"/>
    <property type="match status" value="1"/>
</dbReference>
<keyword evidence="3 13" id="KW-0813">Transport</keyword>
<feature type="region of interest" description="Disordered" evidence="14">
    <location>
        <begin position="15"/>
        <end position="38"/>
    </location>
</feature>
<evidence type="ECO:0000256" key="10">
    <source>
        <dbReference type="ARBA" id="ARBA00023180"/>
    </source>
</evidence>
<comment type="caution">
    <text evidence="16">The sequence shown here is derived from an EMBL/GenBank/DDBJ whole genome shotgun (WGS) entry which is preliminary data.</text>
</comment>
<feature type="non-terminal residue" evidence="16">
    <location>
        <position position="1"/>
    </location>
</feature>
<evidence type="ECO:0000256" key="9">
    <source>
        <dbReference type="ARBA" id="ARBA00023136"/>
    </source>
</evidence>
<evidence type="ECO:0000256" key="2">
    <source>
        <dbReference type="ARBA" id="ARBA00007193"/>
    </source>
</evidence>
<keyword evidence="4 13" id="KW-0894">Sodium channel</keyword>
<evidence type="ECO:0000256" key="13">
    <source>
        <dbReference type="RuleBase" id="RU000679"/>
    </source>
</evidence>
<dbReference type="GO" id="GO:0015280">
    <property type="term" value="F:ligand-gated sodium channel activity"/>
    <property type="evidence" value="ECO:0007669"/>
    <property type="project" value="TreeGrafter"/>
</dbReference>
<accession>A0AA36D890</accession>
<dbReference type="InterPro" id="IPR001873">
    <property type="entry name" value="ENaC"/>
</dbReference>
<evidence type="ECO:0000256" key="4">
    <source>
        <dbReference type="ARBA" id="ARBA00022461"/>
    </source>
</evidence>
<evidence type="ECO:0000256" key="12">
    <source>
        <dbReference type="ARBA" id="ARBA00023303"/>
    </source>
</evidence>
<evidence type="ECO:0000256" key="3">
    <source>
        <dbReference type="ARBA" id="ARBA00022448"/>
    </source>
</evidence>
<dbReference type="Pfam" id="PF00858">
    <property type="entry name" value="ASC"/>
    <property type="match status" value="2"/>
</dbReference>
<evidence type="ECO:0000256" key="5">
    <source>
        <dbReference type="ARBA" id="ARBA00022692"/>
    </source>
</evidence>
<dbReference type="Proteomes" id="UP001177023">
    <property type="component" value="Unassembled WGS sequence"/>
</dbReference>
<keyword evidence="12 13" id="KW-0407">Ion channel</keyword>
<evidence type="ECO:0000256" key="15">
    <source>
        <dbReference type="SAM" id="Phobius"/>
    </source>
</evidence>
<sequence>MRQRAEKTAAIFLNNLRKQSEPPQQPVNPNRRYKRSKSVPAISHEPVVEDEDVIEVIKDTAWDGIKYLGSQSRSTRIWWMSVMITFLCIAIYQILEQVQLYRKNPISTNIDVDYPKTVNFPVVAICNNNKFRLSYLAGLHGKLKSSSRQRRNTEIKGVLKRSKNPFDQVLYNHADADAVTFLNQASHHIDDILVKCVLPNGTLCSSSDFYPMWTVEGLCWAINIDAQKPISVNGAGPLYGLQLLLNVESYERINSPHLYFHSTALPGFKILAFNQTDFPISTSDAMNVPPGFTTYLPLSLQEYSKLESTGCRAEGDAEIAAREGDYFSPQNAKGCKARRIAERVERKCDCSMRGLHADFLRNAFKAPEIRNCTVADFFGCAREVIIEDLNRLPTDLMPSGKEDILTEDEEELDEPSEHKSRPNIYDTIDEEHAESIKSRATVAYEAQQKYQVDIAERFHRLIKNVQNAKLRLFAAKWGWNPQAFTGVYQRITERHPCIKNITNGYKDIVMYFALPSNRPEEYRAQLLLKIVDPETHKIDPKRYKSLAQVRNAYGEKMEPQRQELLHVLRMSKELWTAFNEVTYAKTIVADLTEMDRILANAEKLENAAGIKEWAEEMNSPDMQFFVNEEFNSGWYKTIFDNLDTKLVKTLRNVMKNLWPKHKKMMAETTSYLRTATILILAGEDSEQNKTYVRRFYEEMDICMKEVNISGVQILSEFKTLYKKWNSAYTALFKTELGKVLDKFEFNDDFERENFALVNIYINKMAVEKWSQEPTYSVWSLLSDVGGSLGLFLGASLISLMELIYIFLHFGGRKFGRTMTEKPKVQPAEMVV</sequence>
<dbReference type="PRINTS" id="PR01078">
    <property type="entry name" value="AMINACHANNEL"/>
</dbReference>
<dbReference type="GO" id="GO:0005886">
    <property type="term" value="C:plasma membrane"/>
    <property type="evidence" value="ECO:0007669"/>
    <property type="project" value="TreeGrafter"/>
</dbReference>
<keyword evidence="6 15" id="KW-1133">Transmembrane helix</keyword>
<evidence type="ECO:0000313" key="17">
    <source>
        <dbReference type="Proteomes" id="UP001177023"/>
    </source>
</evidence>
<dbReference type="Gene3D" id="2.60.470.10">
    <property type="entry name" value="Acid-sensing ion channels like domains"/>
    <property type="match status" value="1"/>
</dbReference>
<proteinExistence type="inferred from homology"/>
<keyword evidence="9 15" id="KW-0472">Membrane</keyword>
<evidence type="ECO:0000256" key="1">
    <source>
        <dbReference type="ARBA" id="ARBA00004141"/>
    </source>
</evidence>
<dbReference type="Gene3D" id="1.10.287.770">
    <property type="entry name" value="YojJ-like"/>
    <property type="match status" value="1"/>
</dbReference>
<keyword evidence="17" id="KW-1185">Reference proteome</keyword>
<evidence type="ECO:0000256" key="6">
    <source>
        <dbReference type="ARBA" id="ARBA00022989"/>
    </source>
</evidence>
<feature type="transmembrane region" description="Helical" evidence="15">
    <location>
        <begin position="77"/>
        <end position="95"/>
    </location>
</feature>
<keyword evidence="11 13" id="KW-0739">Sodium transport</keyword>
<reference evidence="16" key="1">
    <citation type="submission" date="2023-06" db="EMBL/GenBank/DDBJ databases">
        <authorList>
            <person name="Delattre M."/>
        </authorList>
    </citation>
    <scope>NUCLEOTIDE SEQUENCE</scope>
    <source>
        <strain evidence="16">AF72</strain>
    </source>
</reference>
<keyword evidence="8 13" id="KW-0406">Ion transport</keyword>
<gene>
    <name evidence="16" type="ORF">MSPICULIGERA_LOCUS20667</name>
</gene>
<name>A0AA36D890_9BILA</name>
<organism evidence="16 17">
    <name type="scientific">Mesorhabditis spiculigera</name>
    <dbReference type="NCBI Taxonomy" id="96644"/>
    <lineage>
        <taxon>Eukaryota</taxon>
        <taxon>Metazoa</taxon>
        <taxon>Ecdysozoa</taxon>
        <taxon>Nematoda</taxon>
        <taxon>Chromadorea</taxon>
        <taxon>Rhabditida</taxon>
        <taxon>Rhabditina</taxon>
        <taxon>Rhabditomorpha</taxon>
        <taxon>Rhabditoidea</taxon>
        <taxon>Rhabditidae</taxon>
        <taxon>Mesorhabditinae</taxon>
        <taxon>Mesorhabditis</taxon>
    </lineage>
</organism>